<dbReference type="Proteomes" id="UP000006702">
    <property type="component" value="Unassembled WGS sequence"/>
</dbReference>
<dbReference type="VEuPathDB" id="FungiDB:NFIA_030550"/>
<evidence type="ECO:0000313" key="2">
    <source>
        <dbReference type="Proteomes" id="UP000006702"/>
    </source>
</evidence>
<protein>
    <submittedName>
        <fullName evidence="1">Uncharacterized protein</fullName>
    </submittedName>
</protein>
<dbReference type="GeneID" id="4589207"/>
<proteinExistence type="predicted"/>
<reference evidence="2" key="1">
    <citation type="journal article" date="2008" name="PLoS Genet.">
        <title>Genomic islands in the pathogenic filamentous fungus Aspergillus fumigatus.</title>
        <authorList>
            <person name="Fedorova N.D."/>
            <person name="Khaldi N."/>
            <person name="Joardar V.S."/>
            <person name="Maiti R."/>
            <person name="Amedeo P."/>
            <person name="Anderson M.J."/>
            <person name="Crabtree J."/>
            <person name="Silva J.C."/>
            <person name="Badger J.H."/>
            <person name="Albarraq A."/>
            <person name="Angiuoli S."/>
            <person name="Bussey H."/>
            <person name="Bowyer P."/>
            <person name="Cotty P.J."/>
            <person name="Dyer P.S."/>
            <person name="Egan A."/>
            <person name="Galens K."/>
            <person name="Fraser-Liggett C.M."/>
            <person name="Haas B.J."/>
            <person name="Inman J.M."/>
            <person name="Kent R."/>
            <person name="Lemieux S."/>
            <person name="Malavazi I."/>
            <person name="Orvis J."/>
            <person name="Roemer T."/>
            <person name="Ronning C.M."/>
            <person name="Sundaram J.P."/>
            <person name="Sutton G."/>
            <person name="Turner G."/>
            <person name="Venter J.C."/>
            <person name="White O.R."/>
            <person name="Whitty B.R."/>
            <person name="Youngman P."/>
            <person name="Wolfe K.H."/>
            <person name="Goldman G.H."/>
            <person name="Wortman J.R."/>
            <person name="Jiang B."/>
            <person name="Denning D.W."/>
            <person name="Nierman W.C."/>
        </authorList>
    </citation>
    <scope>NUCLEOTIDE SEQUENCE [LARGE SCALE GENOMIC DNA]</scope>
    <source>
        <strain evidence="2">ATCC 1020 / DSM 3700 / CBS 544.65 / FGSC A1164 / JCM 1740 / NRRL 181 / WB 181</strain>
    </source>
</reference>
<dbReference type="KEGG" id="nfi:NFIA_030550"/>
<sequence length="74" mass="8139">MPNQAAYLPAALAKGTYNKQEFIHNGCHIDHKIVVLYTPSVPFAPSSVCGFFLISTQPMNHEKTKETPQIPAAK</sequence>
<organism evidence="1 2">
    <name type="scientific">Neosartorya fischeri (strain ATCC 1020 / DSM 3700 / CBS 544.65 / FGSC A1164 / JCM 1740 / NRRL 181 / WB 181)</name>
    <name type="common">Aspergillus fischerianus</name>
    <dbReference type="NCBI Taxonomy" id="331117"/>
    <lineage>
        <taxon>Eukaryota</taxon>
        <taxon>Fungi</taxon>
        <taxon>Dikarya</taxon>
        <taxon>Ascomycota</taxon>
        <taxon>Pezizomycotina</taxon>
        <taxon>Eurotiomycetes</taxon>
        <taxon>Eurotiomycetidae</taxon>
        <taxon>Eurotiales</taxon>
        <taxon>Aspergillaceae</taxon>
        <taxon>Aspergillus</taxon>
        <taxon>Aspergillus subgen. Fumigati</taxon>
    </lineage>
</organism>
<dbReference type="EMBL" id="DS027693">
    <property type="protein sequence ID" value="EAW20622.1"/>
    <property type="molecule type" value="Genomic_DNA"/>
</dbReference>
<gene>
    <name evidence="1" type="ORF">NFIA_030550</name>
</gene>
<dbReference type="AlphaFoldDB" id="A1D9Z1"/>
<keyword evidence="2" id="KW-1185">Reference proteome</keyword>
<evidence type="ECO:0000313" key="1">
    <source>
        <dbReference type="EMBL" id="EAW20622.1"/>
    </source>
</evidence>
<accession>A1D9Z1</accession>
<dbReference type="RefSeq" id="XP_001262519.1">
    <property type="nucleotide sequence ID" value="XM_001262518.1"/>
</dbReference>
<name>A1D9Z1_NEOFI</name>
<dbReference type="HOGENOM" id="CLU_2688378_0_0_1"/>